<reference evidence="1" key="1">
    <citation type="journal article" date="2014" name="Front. Microbiol.">
        <title>High frequency of phylogenetically diverse reductive dehalogenase-homologous genes in deep subseafloor sedimentary metagenomes.</title>
        <authorList>
            <person name="Kawai M."/>
            <person name="Futagami T."/>
            <person name="Toyoda A."/>
            <person name="Takaki Y."/>
            <person name="Nishi S."/>
            <person name="Hori S."/>
            <person name="Arai W."/>
            <person name="Tsubouchi T."/>
            <person name="Morono Y."/>
            <person name="Uchiyama I."/>
            <person name="Ito T."/>
            <person name="Fujiyama A."/>
            <person name="Inagaki F."/>
            <person name="Takami H."/>
        </authorList>
    </citation>
    <scope>NUCLEOTIDE SEQUENCE</scope>
    <source>
        <strain evidence="1">Expedition CK06-06</strain>
    </source>
</reference>
<evidence type="ECO:0008006" key="2">
    <source>
        <dbReference type="Google" id="ProtNLM"/>
    </source>
</evidence>
<dbReference type="SUPFAM" id="SSF53756">
    <property type="entry name" value="UDP-Glycosyltransferase/glycogen phosphorylase"/>
    <property type="match status" value="1"/>
</dbReference>
<evidence type="ECO:0000313" key="1">
    <source>
        <dbReference type="EMBL" id="GAG38387.1"/>
    </source>
</evidence>
<gene>
    <name evidence="1" type="ORF">S01H1_72828</name>
</gene>
<accession>X0XST7</accession>
<proteinExistence type="predicted"/>
<organism evidence="1">
    <name type="scientific">marine sediment metagenome</name>
    <dbReference type="NCBI Taxonomy" id="412755"/>
    <lineage>
        <taxon>unclassified sequences</taxon>
        <taxon>metagenomes</taxon>
        <taxon>ecological metagenomes</taxon>
    </lineage>
</organism>
<dbReference type="EMBL" id="BARS01048612">
    <property type="protein sequence ID" value="GAG38387.1"/>
    <property type="molecule type" value="Genomic_DNA"/>
</dbReference>
<protein>
    <recommendedName>
        <fullName evidence="2">Glycosyltransferase subfamily 4-like N-terminal domain-containing protein</fullName>
    </recommendedName>
</protein>
<sequence>MAKIIVFSPTSTRFDGGSLDRGVAVSGAETVIIQTMKHMAKVGHEVIVYCPCEEEGVYDGVQYKEYMFFDKDKLECDLYILNRRIWNLPVHIKYKKAAVFSQDVFETPCWEGINYLKKSKIDAWIFLSKFHRMNVMESVKDIPLDKTYIIGNGVPDYLLNMSKKKVYGQLIYSSVPF</sequence>
<dbReference type="AlphaFoldDB" id="X0XST7"/>
<comment type="caution">
    <text evidence="1">The sequence shown here is derived from an EMBL/GenBank/DDBJ whole genome shotgun (WGS) entry which is preliminary data.</text>
</comment>
<name>X0XST7_9ZZZZ</name>
<feature type="non-terminal residue" evidence="1">
    <location>
        <position position="177"/>
    </location>
</feature>